<dbReference type="PANTHER" id="PTHR11203">
    <property type="entry name" value="CLEAVAGE AND POLYADENYLATION SPECIFICITY FACTOR FAMILY MEMBER"/>
    <property type="match status" value="1"/>
</dbReference>
<dbReference type="SUPFAM" id="SSF56281">
    <property type="entry name" value="Metallo-hydrolase/oxidoreductase"/>
    <property type="match status" value="1"/>
</dbReference>
<dbReference type="InterPro" id="IPR036866">
    <property type="entry name" value="RibonucZ/Hydroxyglut_hydro"/>
</dbReference>
<feature type="domain" description="Metallo-beta-lactamase" evidence="2">
    <location>
        <begin position="16"/>
        <end position="188"/>
    </location>
</feature>
<dbReference type="SMART" id="SM01027">
    <property type="entry name" value="Beta-Casp"/>
    <property type="match status" value="1"/>
</dbReference>
<sequence length="398" mass="44486">MSEGKIRITPRSVDFGAVAIELECSGYKISLDAGTEVSTEDVLLSHAHLDHSKMAVGKRIHATLPTLALARLLWIDSKKLDPEIPWEVRDVQLTLNNAHWINLHEEFKVGPFIIRTHEAGHVLGSVVFEIECKGKSIIYTGDLGSSSFLLNYWINDVPRGDYLIIESSYLCKDRPSQKTEWSKLFTFLKSTLPNSPVLIAANAVGKVQEVVKFLMNYSNNLPLERVVVEGMGVDATKIYDDMVNYLKDTEISSWLNGSRRMLMDFIEIPKTIGERKNMLTPGTVIVAPSGSLSGGMSVWWASHNIPYVLLGHVFEPASRLLEGQSVVVEDPLGNQVKLGPPSLHLQISRHASRQELFQFISKSEASEVFLFHGDEECLFTASSEYDFTPLQPMKTIEL</sequence>
<dbReference type="GO" id="GO:0016787">
    <property type="term" value="F:hydrolase activity"/>
    <property type="evidence" value="ECO:0007669"/>
    <property type="project" value="UniProtKB-KW"/>
</dbReference>
<name>A0A977PKZ2_9CREN</name>
<organism evidence="4 5">
    <name type="scientific">Ignicoccus pacificus DSM 13166</name>
    <dbReference type="NCBI Taxonomy" id="940294"/>
    <lineage>
        <taxon>Archaea</taxon>
        <taxon>Thermoproteota</taxon>
        <taxon>Thermoprotei</taxon>
        <taxon>Desulfurococcales</taxon>
        <taxon>Desulfurococcaceae</taxon>
        <taxon>Ignicoccus</taxon>
    </lineage>
</organism>
<dbReference type="KEGG" id="ipc:IPA_05420"/>
<dbReference type="Proteomes" id="UP001063698">
    <property type="component" value="Chromosome"/>
</dbReference>
<keyword evidence="5" id="KW-1185">Reference proteome</keyword>
<evidence type="ECO:0000256" key="1">
    <source>
        <dbReference type="ARBA" id="ARBA00022801"/>
    </source>
</evidence>
<dbReference type="PANTHER" id="PTHR11203:SF52">
    <property type="entry name" value="MRNA 3-END PROCESSING FACTOR"/>
    <property type="match status" value="1"/>
</dbReference>
<dbReference type="AlphaFoldDB" id="A0A977PKZ2"/>
<dbReference type="InterPro" id="IPR001279">
    <property type="entry name" value="Metallo-B-lactamas"/>
</dbReference>
<dbReference type="EMBL" id="CP006868">
    <property type="protein sequence ID" value="UXD22488.1"/>
    <property type="molecule type" value="Genomic_DNA"/>
</dbReference>
<gene>
    <name evidence="4" type="ORF">IPA_05420</name>
</gene>
<dbReference type="InterPro" id="IPR050698">
    <property type="entry name" value="MBL"/>
</dbReference>
<dbReference type="InterPro" id="IPR022712">
    <property type="entry name" value="Beta_Casp"/>
</dbReference>
<dbReference type="Gene3D" id="3.40.50.10890">
    <property type="match status" value="1"/>
</dbReference>
<proteinExistence type="predicted"/>
<accession>A0A977PKZ2</accession>
<protein>
    <recommendedName>
        <fullName evidence="6">MBL fold metallo-hydrolase</fullName>
    </recommendedName>
</protein>
<evidence type="ECO:0000259" key="2">
    <source>
        <dbReference type="SMART" id="SM00849"/>
    </source>
</evidence>
<evidence type="ECO:0000313" key="4">
    <source>
        <dbReference type="EMBL" id="UXD22488.1"/>
    </source>
</evidence>
<evidence type="ECO:0000259" key="3">
    <source>
        <dbReference type="SMART" id="SM01027"/>
    </source>
</evidence>
<reference evidence="4" key="1">
    <citation type="submission" date="2013-11" db="EMBL/GenBank/DDBJ databases">
        <title>Comparative genomics of Ignicoccus.</title>
        <authorList>
            <person name="Podar M."/>
        </authorList>
    </citation>
    <scope>NUCLEOTIDE SEQUENCE</scope>
    <source>
        <strain evidence="4">DSM 13166</strain>
    </source>
</reference>
<dbReference type="SMART" id="SM00849">
    <property type="entry name" value="Lactamase_B"/>
    <property type="match status" value="1"/>
</dbReference>
<evidence type="ECO:0000313" key="5">
    <source>
        <dbReference type="Proteomes" id="UP001063698"/>
    </source>
</evidence>
<evidence type="ECO:0008006" key="6">
    <source>
        <dbReference type="Google" id="ProtNLM"/>
    </source>
</evidence>
<dbReference type="GO" id="GO:0004521">
    <property type="term" value="F:RNA endonuclease activity"/>
    <property type="evidence" value="ECO:0007669"/>
    <property type="project" value="TreeGrafter"/>
</dbReference>
<feature type="domain" description="Beta-Casp" evidence="3">
    <location>
        <begin position="207"/>
        <end position="320"/>
    </location>
</feature>
<dbReference type="Gene3D" id="3.60.15.10">
    <property type="entry name" value="Ribonuclease Z/Hydroxyacylglutathione hydrolase-like"/>
    <property type="match status" value="1"/>
</dbReference>
<keyword evidence="1" id="KW-0378">Hydrolase</keyword>